<dbReference type="PANTHER" id="PTHR43846">
    <property type="entry name" value="UPF0176 PROTEIN YCEA"/>
    <property type="match status" value="1"/>
</dbReference>
<dbReference type="SUPFAM" id="SSF52821">
    <property type="entry name" value="Rhodanese/Cell cycle control phosphatase"/>
    <property type="match status" value="1"/>
</dbReference>
<dbReference type="InterPro" id="IPR036873">
    <property type="entry name" value="Rhodanese-like_dom_sf"/>
</dbReference>
<comment type="catalytic activity">
    <reaction evidence="4">
        <text>uridine(34) in tRNA + AH2 + O2 = 5-hydroxyuridine(34) in tRNA + A + H2O</text>
        <dbReference type="Rhea" id="RHEA:64224"/>
        <dbReference type="Rhea" id="RHEA-COMP:11727"/>
        <dbReference type="Rhea" id="RHEA-COMP:13381"/>
        <dbReference type="ChEBI" id="CHEBI:13193"/>
        <dbReference type="ChEBI" id="CHEBI:15377"/>
        <dbReference type="ChEBI" id="CHEBI:15379"/>
        <dbReference type="ChEBI" id="CHEBI:17499"/>
        <dbReference type="ChEBI" id="CHEBI:65315"/>
        <dbReference type="ChEBI" id="CHEBI:136877"/>
    </reaction>
</comment>
<dbReference type="Gene3D" id="3.40.250.10">
    <property type="entry name" value="Rhodanese-like domain"/>
    <property type="match status" value="1"/>
</dbReference>
<dbReference type="GO" id="GO:0016705">
    <property type="term" value="F:oxidoreductase activity, acting on paired donors, with incorporation or reduction of molecular oxygen"/>
    <property type="evidence" value="ECO:0007669"/>
    <property type="project" value="UniProtKB-UniRule"/>
</dbReference>
<dbReference type="InterPro" id="IPR040503">
    <property type="entry name" value="TRHO_N"/>
</dbReference>
<dbReference type="STRING" id="476281.ICMP_376"/>
<accession>C5WD23</accession>
<evidence type="ECO:0000256" key="4">
    <source>
        <dbReference type="HAMAP-Rule" id="MF_00469"/>
    </source>
</evidence>
<name>C5WD23_9ENTR</name>
<keyword evidence="1 4" id="KW-0819">tRNA processing</keyword>
<dbReference type="Pfam" id="PF12368">
    <property type="entry name" value="Rhodanese_C"/>
    <property type="match status" value="1"/>
</dbReference>
<evidence type="ECO:0000313" key="6">
    <source>
        <dbReference type="EMBL" id="BAH83229.1"/>
    </source>
</evidence>
<comment type="similarity">
    <text evidence="4">Belongs to the TrhO family.</text>
</comment>
<sequence length="322" mass="37950">MNNMSILHNRISNKELKERMIRDNGSRITLSFYKYFNIEDTKAFRDLLWTGLTNLKVFGRIYIANEGINAQISVPTPLYESMRNYIYSLDKCLYKVHMNCSLEENTKAFWVLRVKIRANIVADGISDKNFNFDYNHVGTYIKAHTVNAMFKDPNVLFVDMRNSYEYEIGHFTNALKISANTFRDQLAVLINKLKEYKNKKIVLYCTGGIRCEKATAWMIYNGFKKVYHIEGGIIEYVRCAREHKLPVYFHGKMFVFDERMSERISDEIISNCYQCYCICDRQVNCINNKCHVLFIQCNKCAETYNNCCSKLCKENLYKYKFV</sequence>
<evidence type="ECO:0000259" key="5">
    <source>
        <dbReference type="PROSITE" id="PS50206"/>
    </source>
</evidence>
<dbReference type="Proteomes" id="UP000061704">
    <property type="component" value="Chromosome"/>
</dbReference>
<gene>
    <name evidence="6" type="primary">yceA</name>
    <name evidence="4" type="synonym">trhO</name>
    <name evidence="6" type="ORF">ICMP_376</name>
</gene>
<evidence type="ECO:0000256" key="3">
    <source>
        <dbReference type="ARBA" id="ARBA00045625"/>
    </source>
</evidence>
<evidence type="ECO:0000313" key="7">
    <source>
        <dbReference type="Proteomes" id="UP000061704"/>
    </source>
</evidence>
<dbReference type="EC" id="1.14.-.-" evidence="4"/>
<evidence type="ECO:0000256" key="1">
    <source>
        <dbReference type="ARBA" id="ARBA00022694"/>
    </source>
</evidence>
<dbReference type="GO" id="GO:0006400">
    <property type="term" value="P:tRNA modification"/>
    <property type="evidence" value="ECO:0007669"/>
    <property type="project" value="UniProtKB-UniRule"/>
</dbReference>
<dbReference type="Gene3D" id="3.30.70.100">
    <property type="match status" value="1"/>
</dbReference>
<reference evidence="6 7" key="1">
    <citation type="journal article" date="2011" name="Genome Biol. Evol.">
        <title>Reductive evolution of bacterial genome in insect gut environment.</title>
        <authorList>
            <person name="Nikoh N."/>
            <person name="Hosokawa T."/>
            <person name="Ohshima K."/>
            <person name="Hattori M."/>
            <person name="Fukatsu T."/>
        </authorList>
    </citation>
    <scope>NUCLEOTIDE SEQUENCE [LARGE SCALE GENOMIC DNA]</scope>
    <source>
        <strain evidence="6 7">Mpkobe</strain>
    </source>
</reference>
<dbReference type="SMART" id="SM00450">
    <property type="entry name" value="RHOD"/>
    <property type="match status" value="1"/>
</dbReference>
<dbReference type="HOGENOM" id="CLU_038878_1_1_6"/>
<dbReference type="NCBIfam" id="NF001133">
    <property type="entry name" value="PRK00142.1-1"/>
    <property type="match status" value="1"/>
</dbReference>
<dbReference type="PROSITE" id="PS50206">
    <property type="entry name" value="RHODANESE_3"/>
    <property type="match status" value="1"/>
</dbReference>
<evidence type="ECO:0000256" key="2">
    <source>
        <dbReference type="ARBA" id="ARBA00023002"/>
    </source>
</evidence>
<organism evidence="6 7">
    <name type="scientific">Candidatus Ishikawaella capsulata Mpkobe</name>
    <dbReference type="NCBI Taxonomy" id="476281"/>
    <lineage>
        <taxon>Bacteria</taxon>
        <taxon>Pseudomonadati</taxon>
        <taxon>Pseudomonadota</taxon>
        <taxon>Gammaproteobacteria</taxon>
        <taxon>Enterobacterales</taxon>
        <taxon>Enterobacteriaceae</taxon>
        <taxon>Candidatus Ishikawella</taxon>
    </lineage>
</organism>
<comment type="function">
    <text evidence="3">Catalyzes oxygen-dependent 5-hydroxyuridine (ho5U) modification at position 34 in tRNAs, the first step in 5-carboxymethoxyuridine (cmo5U) biosynthesis. May be part of an alternate pathway, which is able to bypass cmo5U biogenesis in a subset of tRNAs under aerobic conditions.</text>
</comment>
<dbReference type="Pfam" id="PF00581">
    <property type="entry name" value="Rhodanese"/>
    <property type="match status" value="1"/>
</dbReference>
<protein>
    <recommendedName>
        <fullName evidence="4">tRNA uridine(34) hydroxylase</fullName>
        <ecNumber evidence="4">1.14.-.-</ecNumber>
    </recommendedName>
    <alternativeName>
        <fullName evidence="4">tRNA hydroxylation protein O</fullName>
    </alternativeName>
</protein>
<dbReference type="HAMAP" id="MF_00469">
    <property type="entry name" value="TrhO"/>
    <property type="match status" value="1"/>
</dbReference>
<dbReference type="Pfam" id="PF17773">
    <property type="entry name" value="UPF0176_N"/>
    <property type="match status" value="1"/>
</dbReference>
<dbReference type="KEGG" id="icp:ICMP_376"/>
<proteinExistence type="inferred from homology"/>
<dbReference type="InterPro" id="IPR022111">
    <property type="entry name" value="Rhodanese_C"/>
</dbReference>
<dbReference type="AlphaFoldDB" id="C5WD23"/>
<keyword evidence="2 4" id="KW-0560">Oxidoreductase</keyword>
<keyword evidence="7" id="KW-1185">Reference proteome</keyword>
<dbReference type="InterPro" id="IPR020936">
    <property type="entry name" value="TrhO"/>
</dbReference>
<feature type="domain" description="Rhodanese" evidence="5">
    <location>
        <begin position="151"/>
        <end position="245"/>
    </location>
</feature>
<dbReference type="PANTHER" id="PTHR43846:SF1">
    <property type="entry name" value="TRNA URIDINE(34) HYDROXYLASE"/>
    <property type="match status" value="1"/>
</dbReference>
<dbReference type="InterPro" id="IPR001763">
    <property type="entry name" value="Rhodanese-like_dom"/>
</dbReference>
<dbReference type="CDD" id="cd01518">
    <property type="entry name" value="RHOD_YceA"/>
    <property type="match status" value="1"/>
</dbReference>
<dbReference type="EMBL" id="AP010872">
    <property type="protein sequence ID" value="BAH83229.1"/>
    <property type="molecule type" value="Genomic_DNA"/>
</dbReference>